<dbReference type="InterPro" id="IPR016047">
    <property type="entry name" value="M23ase_b-sheet_dom"/>
</dbReference>
<sequence length="235" mass="24219">MSSTRTTNSTAAKAAALVAGLGATMALGAGAALAAEKAGEKNDGGIFSADVAKSLADSTLQQAQEQRKVTQAEKDAEKRAAEKKAKAARDAKRLQLSWIKPVAVKYELSASFGKAGGRWAHNHSGQDFAVKVGTPVEAVHKGTVVKAGGNGAGDGPAYGNAIVVRHDNGKYTQYAHLSQVDVRPGQTVRTGQVIGKSGNTGNSSGPHLHFEVRNTPDYGSAVDPKAAMAALGVRF</sequence>
<dbReference type="GO" id="GO:0004222">
    <property type="term" value="F:metalloendopeptidase activity"/>
    <property type="evidence" value="ECO:0007669"/>
    <property type="project" value="TreeGrafter"/>
</dbReference>
<keyword evidence="2" id="KW-0732">Signal</keyword>
<dbReference type="AlphaFoldDB" id="A0A4Y3R7R0"/>
<dbReference type="OrthoDB" id="5244067at2"/>
<dbReference type="CDD" id="cd12797">
    <property type="entry name" value="M23_peptidase"/>
    <property type="match status" value="1"/>
</dbReference>
<feature type="chain" id="PRO_5021420476" evidence="2">
    <location>
        <begin position="35"/>
        <end position="235"/>
    </location>
</feature>
<name>A0A4Y3R7R0_STRCI</name>
<gene>
    <name evidence="4" type="ORF">SCA03_62130</name>
</gene>
<dbReference type="EMBL" id="BJMM01000058">
    <property type="protein sequence ID" value="GEB53662.1"/>
    <property type="molecule type" value="Genomic_DNA"/>
</dbReference>
<feature type="domain" description="M23ase beta-sheet core" evidence="3">
    <location>
        <begin position="122"/>
        <end position="224"/>
    </location>
</feature>
<proteinExistence type="predicted"/>
<comment type="caution">
    <text evidence="4">The sequence shown here is derived from an EMBL/GenBank/DDBJ whole genome shotgun (WGS) entry which is preliminary data.</text>
</comment>
<dbReference type="InterPro" id="IPR011055">
    <property type="entry name" value="Dup_hybrid_motif"/>
</dbReference>
<evidence type="ECO:0000256" key="2">
    <source>
        <dbReference type="SAM" id="SignalP"/>
    </source>
</evidence>
<dbReference type="Gene3D" id="2.70.70.10">
    <property type="entry name" value="Glucose Permease (Domain IIA)"/>
    <property type="match status" value="1"/>
</dbReference>
<dbReference type="Proteomes" id="UP000319210">
    <property type="component" value="Unassembled WGS sequence"/>
</dbReference>
<dbReference type="PANTHER" id="PTHR21666">
    <property type="entry name" value="PEPTIDASE-RELATED"/>
    <property type="match status" value="1"/>
</dbReference>
<protein>
    <submittedName>
        <fullName evidence="4">Peptidase</fullName>
    </submittedName>
</protein>
<dbReference type="PANTHER" id="PTHR21666:SF270">
    <property type="entry name" value="MUREIN HYDROLASE ACTIVATOR ENVC"/>
    <property type="match status" value="1"/>
</dbReference>
<feature type="region of interest" description="Disordered" evidence="1">
    <location>
        <begin position="66"/>
        <end position="87"/>
    </location>
</feature>
<organism evidence="4 5">
    <name type="scientific">Streptomyces cacaoi</name>
    <dbReference type="NCBI Taxonomy" id="1898"/>
    <lineage>
        <taxon>Bacteria</taxon>
        <taxon>Bacillati</taxon>
        <taxon>Actinomycetota</taxon>
        <taxon>Actinomycetes</taxon>
        <taxon>Kitasatosporales</taxon>
        <taxon>Streptomycetaceae</taxon>
        <taxon>Streptomyces</taxon>
    </lineage>
</organism>
<accession>A0A4Y3R7R0</accession>
<dbReference type="RefSeq" id="WP_030889326.1">
    <property type="nucleotide sequence ID" value="NZ_BJMM01000058.1"/>
</dbReference>
<dbReference type="InterPro" id="IPR050570">
    <property type="entry name" value="Cell_wall_metabolism_enzyme"/>
</dbReference>
<evidence type="ECO:0000313" key="5">
    <source>
        <dbReference type="Proteomes" id="UP000319210"/>
    </source>
</evidence>
<dbReference type="Pfam" id="PF01551">
    <property type="entry name" value="Peptidase_M23"/>
    <property type="match status" value="1"/>
</dbReference>
<dbReference type="FunFam" id="2.70.70.10:FF:000013">
    <property type="entry name" value="Peptidase family M23"/>
    <property type="match status" value="1"/>
</dbReference>
<dbReference type="SUPFAM" id="SSF51261">
    <property type="entry name" value="Duplicated hybrid motif"/>
    <property type="match status" value="1"/>
</dbReference>
<evidence type="ECO:0000256" key="1">
    <source>
        <dbReference type="SAM" id="MobiDB-lite"/>
    </source>
</evidence>
<evidence type="ECO:0000259" key="3">
    <source>
        <dbReference type="Pfam" id="PF01551"/>
    </source>
</evidence>
<reference evidence="4 5" key="1">
    <citation type="submission" date="2019-06" db="EMBL/GenBank/DDBJ databases">
        <title>Whole genome shotgun sequence of Streptomyces cacaoi subsp. cacaoi NBRC 12748.</title>
        <authorList>
            <person name="Hosoyama A."/>
            <person name="Uohara A."/>
            <person name="Ohji S."/>
            <person name="Ichikawa N."/>
        </authorList>
    </citation>
    <scope>NUCLEOTIDE SEQUENCE [LARGE SCALE GENOMIC DNA]</scope>
    <source>
        <strain evidence="4 5">NBRC 12748</strain>
    </source>
</reference>
<keyword evidence="5" id="KW-1185">Reference proteome</keyword>
<evidence type="ECO:0000313" key="4">
    <source>
        <dbReference type="EMBL" id="GEB53662.1"/>
    </source>
</evidence>
<feature type="signal peptide" evidence="2">
    <location>
        <begin position="1"/>
        <end position="34"/>
    </location>
</feature>